<evidence type="ECO:0000259" key="2">
    <source>
        <dbReference type="Pfam" id="PF03734"/>
    </source>
</evidence>
<evidence type="ECO:0000313" key="4">
    <source>
        <dbReference type="Proteomes" id="UP000661858"/>
    </source>
</evidence>
<dbReference type="EMBL" id="JAERRK010000005">
    <property type="protein sequence ID" value="MBL1082838.1"/>
    <property type="molecule type" value="Genomic_DNA"/>
</dbReference>
<dbReference type="CDD" id="cd16913">
    <property type="entry name" value="YkuD_like"/>
    <property type="match status" value="1"/>
</dbReference>
<proteinExistence type="predicted"/>
<dbReference type="PANTHER" id="PTHR38589">
    <property type="entry name" value="BLR0621 PROTEIN"/>
    <property type="match status" value="1"/>
</dbReference>
<organism evidence="3 4">
    <name type="scientific">Streptomyces actinomycinicus</name>
    <dbReference type="NCBI Taxonomy" id="1695166"/>
    <lineage>
        <taxon>Bacteria</taxon>
        <taxon>Bacillati</taxon>
        <taxon>Actinomycetota</taxon>
        <taxon>Actinomycetes</taxon>
        <taxon>Kitasatosporales</taxon>
        <taxon>Streptomycetaceae</taxon>
        <taxon>Streptomyces</taxon>
    </lineage>
</organism>
<feature type="compositionally biased region" description="Low complexity" evidence="1">
    <location>
        <begin position="110"/>
        <end position="142"/>
    </location>
</feature>
<dbReference type="InterPro" id="IPR005490">
    <property type="entry name" value="LD_TPept_cat_dom"/>
</dbReference>
<feature type="region of interest" description="Disordered" evidence="1">
    <location>
        <begin position="110"/>
        <end position="152"/>
    </location>
</feature>
<dbReference type="GO" id="GO:0016740">
    <property type="term" value="F:transferase activity"/>
    <property type="evidence" value="ECO:0007669"/>
    <property type="project" value="InterPro"/>
</dbReference>
<dbReference type="Pfam" id="PF03734">
    <property type="entry name" value="YkuD"/>
    <property type="match status" value="1"/>
</dbReference>
<comment type="caution">
    <text evidence="3">The sequence shown here is derived from an EMBL/GenBank/DDBJ whole genome shotgun (WGS) entry which is preliminary data.</text>
</comment>
<accession>A0A937EHW7</accession>
<name>A0A937EHW7_9ACTN</name>
<feature type="region of interest" description="Disordered" evidence="1">
    <location>
        <begin position="1"/>
        <end position="82"/>
    </location>
</feature>
<reference evidence="3" key="1">
    <citation type="submission" date="2021-01" db="EMBL/GenBank/DDBJ databases">
        <title>WGS of actinomycetes isolated from Thailand.</title>
        <authorList>
            <person name="Thawai C."/>
        </authorList>
    </citation>
    <scope>NUCLEOTIDE SEQUENCE</scope>
    <source>
        <strain evidence="3">RCU-197</strain>
    </source>
</reference>
<feature type="domain" description="L,D-TPase catalytic" evidence="2">
    <location>
        <begin position="176"/>
        <end position="325"/>
    </location>
</feature>
<evidence type="ECO:0000256" key="1">
    <source>
        <dbReference type="SAM" id="MobiDB-lite"/>
    </source>
</evidence>
<dbReference type="Proteomes" id="UP000661858">
    <property type="component" value="Unassembled WGS sequence"/>
</dbReference>
<protein>
    <submittedName>
        <fullName evidence="3">L,D-transpeptidase family protein</fullName>
    </submittedName>
</protein>
<keyword evidence="4" id="KW-1185">Reference proteome</keyword>
<evidence type="ECO:0000313" key="3">
    <source>
        <dbReference type="EMBL" id="MBL1082838.1"/>
    </source>
</evidence>
<dbReference type="PANTHER" id="PTHR38589:SF1">
    <property type="entry name" value="BLR0621 PROTEIN"/>
    <property type="match status" value="1"/>
</dbReference>
<sequence length="335" mass="35552">MASQWLVSGGKRRRAAASRERFASQSGEFQTVFPIARSLRAHPATVPSLRRPTAARPPHPAGRSSERPAQSAGSRCHHGRVQIDSARRTTVVVAALGTLLATLSACGTAGPGPARGHAAQGAAHGRGAQGPAPSSAPTTDPTRVPGVGPRLHRRIPADSRQVVAVYGEDEHSADSRVVLYTRQGTHWRPAGSWPAHNGRKGWTTDHHEGDQRSPVGVFTLSDAGGVLADPGSGLPYDRDERAYAPPPQWDAAHRHDFDYVIAIDYNRVKGTPPKDATRPWGADRGGGIWLHMDHGSGTSACVSVSRQAMESLLRTLDPARDPVVVMGDRASLSAG</sequence>
<dbReference type="AlphaFoldDB" id="A0A937EHW7"/>
<gene>
    <name evidence="3" type="ORF">JK359_12740</name>
</gene>